<dbReference type="RefSeq" id="WP_117393201.1">
    <property type="nucleotide sequence ID" value="NZ_QWDC01000003.1"/>
</dbReference>
<keyword evidence="3" id="KW-1185">Reference proteome</keyword>
<dbReference type="InterPro" id="IPR012349">
    <property type="entry name" value="Split_barrel_FMN-bd"/>
</dbReference>
<evidence type="ECO:0000259" key="1">
    <source>
        <dbReference type="Pfam" id="PF01243"/>
    </source>
</evidence>
<dbReference type="EMBL" id="QWDC01000003">
    <property type="protein sequence ID" value="RFZ90999.1"/>
    <property type="molecule type" value="Genomic_DNA"/>
</dbReference>
<reference evidence="2 3" key="1">
    <citation type="submission" date="2018-08" db="EMBL/GenBank/DDBJ databases">
        <title>Mucilaginibacter sp. MYSH2.</title>
        <authorList>
            <person name="Seo T."/>
        </authorList>
    </citation>
    <scope>NUCLEOTIDE SEQUENCE [LARGE SCALE GENOMIC DNA]</scope>
    <source>
        <strain evidence="2 3">MYSH2</strain>
    </source>
</reference>
<feature type="domain" description="Pyridoxamine 5'-phosphate oxidase N-terminal" evidence="1">
    <location>
        <begin position="45"/>
        <end position="147"/>
    </location>
</feature>
<comment type="caution">
    <text evidence="2">The sequence shown here is derived from an EMBL/GenBank/DDBJ whole genome shotgun (WGS) entry which is preliminary data.</text>
</comment>
<dbReference type="InterPro" id="IPR011576">
    <property type="entry name" value="Pyridox_Oxase_N"/>
</dbReference>
<dbReference type="Gene3D" id="2.30.110.10">
    <property type="entry name" value="Electron Transport, Fmn-binding Protein, Chain A"/>
    <property type="match status" value="1"/>
</dbReference>
<evidence type="ECO:0000313" key="3">
    <source>
        <dbReference type="Proteomes" id="UP000264217"/>
    </source>
</evidence>
<evidence type="ECO:0000313" key="2">
    <source>
        <dbReference type="EMBL" id="RFZ90999.1"/>
    </source>
</evidence>
<name>A0A372NPY8_9SPHI</name>
<gene>
    <name evidence="2" type="ORF">D0C36_18820</name>
</gene>
<organism evidence="2 3">
    <name type="scientific">Mucilaginibacter conchicola</name>
    <dbReference type="NCBI Taxonomy" id="2303333"/>
    <lineage>
        <taxon>Bacteria</taxon>
        <taxon>Pseudomonadati</taxon>
        <taxon>Bacteroidota</taxon>
        <taxon>Sphingobacteriia</taxon>
        <taxon>Sphingobacteriales</taxon>
        <taxon>Sphingobacteriaceae</taxon>
        <taxon>Mucilaginibacter</taxon>
    </lineage>
</organism>
<dbReference type="OrthoDB" id="9796486at2"/>
<accession>A0A372NPY8</accession>
<dbReference type="Pfam" id="PF01243">
    <property type="entry name" value="PNPOx_N"/>
    <property type="match status" value="1"/>
</dbReference>
<dbReference type="AlphaFoldDB" id="A0A372NPY8"/>
<protein>
    <submittedName>
        <fullName evidence="2">Pyridoxamine 5'-phosphate oxidase family protein</fullName>
    </submittedName>
</protein>
<proteinExistence type="predicted"/>
<dbReference type="PANTHER" id="PTHR42815:SF2">
    <property type="entry name" value="FAD-BINDING, PUTATIVE (AFU_ORTHOLOGUE AFUA_6G07600)-RELATED"/>
    <property type="match status" value="1"/>
</dbReference>
<dbReference type="PANTHER" id="PTHR42815">
    <property type="entry name" value="FAD-BINDING, PUTATIVE (AFU_ORTHOLOGUE AFUA_6G07600)-RELATED"/>
    <property type="match status" value="1"/>
</dbReference>
<sequence length="210" mass="24146">MTSYGQLAFSDAAKALQEQFGSRRAYEQMEKRNVVDGLTDNEIGFINNQDHFYMASYGENGYPYIQHRGGPKGFVKVLNAQTLAFVDFAGNRQYISAGNIETNPNVSLIMISYPHRARLKLYAKTRIVELNEEPELFEQIDPADYKHHPERMMVLDVQAYDWNCPQHITPRYTGEEIEHAFAPQRKRLADLEAENAALKAELEKLKTEKK</sequence>
<dbReference type="SUPFAM" id="SSF50475">
    <property type="entry name" value="FMN-binding split barrel"/>
    <property type="match status" value="1"/>
</dbReference>
<dbReference type="Proteomes" id="UP000264217">
    <property type="component" value="Unassembled WGS sequence"/>
</dbReference>